<dbReference type="Proteomes" id="UP000191285">
    <property type="component" value="Unassembled WGS sequence"/>
</dbReference>
<evidence type="ECO:0000313" key="5">
    <source>
        <dbReference type="EMBL" id="OQE23652.1"/>
    </source>
</evidence>
<keyword evidence="4" id="KW-0274">FAD</keyword>
<dbReference type="PANTHER" id="PTHR42877:SF5">
    <property type="entry name" value="L-ORNITHINE N(5)-MONOOXYGENASE-RELATED"/>
    <property type="match status" value="1"/>
</dbReference>
<dbReference type="AlphaFoldDB" id="A0A1V6TBB0"/>
<evidence type="ECO:0000256" key="3">
    <source>
        <dbReference type="ARBA" id="ARBA00022630"/>
    </source>
</evidence>
<dbReference type="SUPFAM" id="SSF51905">
    <property type="entry name" value="FAD/NAD(P)-binding domain"/>
    <property type="match status" value="1"/>
</dbReference>
<dbReference type="InterPro" id="IPR036188">
    <property type="entry name" value="FAD/NAD-bd_sf"/>
</dbReference>
<dbReference type="Gene3D" id="3.50.50.60">
    <property type="entry name" value="FAD/NAD(P)-binding domain"/>
    <property type="match status" value="2"/>
</dbReference>
<gene>
    <name evidence="5" type="ORF">PENSTE_c008G08016</name>
</gene>
<evidence type="ECO:0000256" key="1">
    <source>
        <dbReference type="ARBA" id="ARBA00001974"/>
    </source>
</evidence>
<organism evidence="5 6">
    <name type="scientific">Penicillium steckii</name>
    <dbReference type="NCBI Taxonomy" id="303698"/>
    <lineage>
        <taxon>Eukaryota</taxon>
        <taxon>Fungi</taxon>
        <taxon>Dikarya</taxon>
        <taxon>Ascomycota</taxon>
        <taxon>Pezizomycotina</taxon>
        <taxon>Eurotiomycetes</taxon>
        <taxon>Eurotiomycetidae</taxon>
        <taxon>Eurotiales</taxon>
        <taxon>Aspergillaceae</taxon>
        <taxon>Penicillium</taxon>
    </lineage>
</organism>
<proteinExistence type="inferred from homology"/>
<name>A0A1V6TBB0_9EURO</name>
<comment type="similarity">
    <text evidence="2">Belongs to the FAD-binding monooxygenase family.</text>
</comment>
<dbReference type="InterPro" id="IPR051209">
    <property type="entry name" value="FAD-bind_Monooxygenase_sf"/>
</dbReference>
<sequence>MVCQLQRQLNVDDYVIYDRAAETGGAWAANKYLRTGGQFVHETKILISAVGGYTNPKFPSHLGLEKFKGPVVHTAKWDNKYDLRGLKVAVVGNGCSGSQVVPAILEDAQSVTQFIRVRSLYSLLSNHLIHFTKTPQHYVPMTMGNYRLGNSFRKIVSRFPIVLLLLRWLTFWILDSTLLQFYNNPAGQQKRKIRTEMSQRYIMKNAPGSSHYDLCVVWVLIGFSEQYWPLLVPKSDLGCKRRILDNNYIRSLHSPKMRLVKDPIEDIRPGTMTTPCNEFDIDFIILATGFEFSQWQAKSVIGRQGTSLQQHWDTQGGIGAYKTIAVNEFPNMFYLLGPNSGSGHTSVLFAIEW</sequence>
<keyword evidence="6" id="KW-1185">Reference proteome</keyword>
<evidence type="ECO:0000313" key="6">
    <source>
        <dbReference type="Proteomes" id="UP000191285"/>
    </source>
</evidence>
<dbReference type="EMBL" id="MLKD01000008">
    <property type="protein sequence ID" value="OQE23652.1"/>
    <property type="molecule type" value="Genomic_DNA"/>
</dbReference>
<dbReference type="PANTHER" id="PTHR42877">
    <property type="entry name" value="L-ORNITHINE N(5)-MONOOXYGENASE-RELATED"/>
    <property type="match status" value="1"/>
</dbReference>
<reference evidence="6" key="1">
    <citation type="journal article" date="2017" name="Nat. Microbiol.">
        <title>Global analysis of biosynthetic gene clusters reveals vast potential of secondary metabolite production in Penicillium species.</title>
        <authorList>
            <person name="Nielsen J.C."/>
            <person name="Grijseels S."/>
            <person name="Prigent S."/>
            <person name="Ji B."/>
            <person name="Dainat J."/>
            <person name="Nielsen K.F."/>
            <person name="Frisvad J.C."/>
            <person name="Workman M."/>
            <person name="Nielsen J."/>
        </authorList>
    </citation>
    <scope>NUCLEOTIDE SEQUENCE [LARGE SCALE GENOMIC DNA]</scope>
    <source>
        <strain evidence="6">IBT 24891</strain>
    </source>
</reference>
<dbReference type="STRING" id="303698.A0A1V6TBB0"/>
<comment type="cofactor">
    <cofactor evidence="1">
        <name>FAD</name>
        <dbReference type="ChEBI" id="CHEBI:57692"/>
    </cofactor>
</comment>
<evidence type="ECO:0000256" key="2">
    <source>
        <dbReference type="ARBA" id="ARBA00010139"/>
    </source>
</evidence>
<dbReference type="OrthoDB" id="74360at2759"/>
<protein>
    <submittedName>
        <fullName evidence="5">Uncharacterized protein</fullName>
    </submittedName>
</protein>
<comment type="caution">
    <text evidence="5">The sequence shown here is derived from an EMBL/GenBank/DDBJ whole genome shotgun (WGS) entry which is preliminary data.</text>
</comment>
<keyword evidence="3" id="KW-0285">Flavoprotein</keyword>
<evidence type="ECO:0000256" key="4">
    <source>
        <dbReference type="ARBA" id="ARBA00022827"/>
    </source>
</evidence>
<accession>A0A1V6TBB0</accession>